<dbReference type="EMBL" id="KV440972">
    <property type="protein sequence ID" value="OAD79476.1"/>
    <property type="molecule type" value="Genomic_DNA"/>
</dbReference>
<name>A0A167QCE2_PHYB8</name>
<dbReference type="Proteomes" id="UP000077315">
    <property type="component" value="Unassembled WGS sequence"/>
</dbReference>
<dbReference type="AlphaFoldDB" id="A0A167QCE2"/>
<organism evidence="1 2">
    <name type="scientific">Phycomyces blakesleeanus (strain ATCC 8743b / DSM 1359 / FGSC 10004 / NBRC 33097 / NRRL 1555)</name>
    <dbReference type="NCBI Taxonomy" id="763407"/>
    <lineage>
        <taxon>Eukaryota</taxon>
        <taxon>Fungi</taxon>
        <taxon>Fungi incertae sedis</taxon>
        <taxon>Mucoromycota</taxon>
        <taxon>Mucoromycotina</taxon>
        <taxon>Mucoromycetes</taxon>
        <taxon>Mucorales</taxon>
        <taxon>Phycomycetaceae</taxon>
        <taxon>Phycomyces</taxon>
    </lineage>
</organism>
<dbReference type="VEuPathDB" id="FungiDB:PHYBLDRAFT_162545"/>
<accession>A0A167QCE2</accession>
<proteinExistence type="predicted"/>
<protein>
    <submittedName>
        <fullName evidence="1">Uncharacterized protein</fullName>
    </submittedName>
</protein>
<evidence type="ECO:0000313" key="1">
    <source>
        <dbReference type="EMBL" id="OAD79476.1"/>
    </source>
</evidence>
<sequence>MTMDICVSITLTECCDISVSLFIRKHNLLLSLRLSFLECIYCLTSVSVTIMTSSHKSHAQAISLELFSMFFENNVSREVYDKCIEIVNKYMAELGSTKVDSLLSYYRVDTLLKEEYPVKSVAYDMCINGCCWFSTVEEGDFINEDETCSHCSEDRYKVERASVKPAQTFQIVPLSEQLQFKLAHPKKQAKMAYGTRCLAGRREDIREDIFDRDVVGWLLDRGVVGQDDILVSMFVDQFNPFKMPKCHSLLFIYKAGNMMQLAIIPGPNHLKDITSFLELVLNDLRNLGANDLQFQTDSGLVIAKVYLVMATGDTPAVSDLMNLTHHNAHHGCRACILYGARDSSTTCIVERDGLSLLRTEESLHQSIGGMYGVKGPNVFKDLSTMTSTAFFGLDEMHLIGHGTGQQLYVALGGKFCSMINDAFHDFVIDINVKCVKFSCQTLGYQVVI</sequence>
<dbReference type="STRING" id="763407.A0A167QCE2"/>
<dbReference type="RefSeq" id="XP_018297516.1">
    <property type="nucleotide sequence ID" value="XM_018434646.1"/>
</dbReference>
<dbReference type="OrthoDB" id="3261594at2759"/>
<gene>
    <name evidence="1" type="ORF">PHYBLDRAFT_162545</name>
</gene>
<dbReference type="InParanoid" id="A0A167QCE2"/>
<evidence type="ECO:0000313" key="2">
    <source>
        <dbReference type="Proteomes" id="UP000077315"/>
    </source>
</evidence>
<dbReference type="GeneID" id="28995552"/>
<reference evidence="2" key="1">
    <citation type="submission" date="2015-06" db="EMBL/GenBank/DDBJ databases">
        <title>Expansion of signal transduction pathways in fungi by whole-genome duplication.</title>
        <authorList>
            <consortium name="DOE Joint Genome Institute"/>
            <person name="Corrochano L.M."/>
            <person name="Kuo A."/>
            <person name="Marcet-Houben M."/>
            <person name="Polaino S."/>
            <person name="Salamov A."/>
            <person name="Villalobos J.M."/>
            <person name="Alvarez M.I."/>
            <person name="Avalos J."/>
            <person name="Benito E.P."/>
            <person name="Benoit I."/>
            <person name="Burger G."/>
            <person name="Camino L.P."/>
            <person name="Canovas D."/>
            <person name="Cerda-Olmedo E."/>
            <person name="Cheng J.-F."/>
            <person name="Dominguez A."/>
            <person name="Elias M."/>
            <person name="Eslava A.P."/>
            <person name="Glaser F."/>
            <person name="Grimwood J."/>
            <person name="Gutierrez G."/>
            <person name="Heitman J."/>
            <person name="Henrissat B."/>
            <person name="Iturriaga E.A."/>
            <person name="Lang B.F."/>
            <person name="Lavin J.L."/>
            <person name="Lee S."/>
            <person name="Li W."/>
            <person name="Lindquist E."/>
            <person name="Lopez-Garcia S."/>
            <person name="Luque E.M."/>
            <person name="Marcos A.T."/>
            <person name="Martin J."/>
            <person name="McCluskey K."/>
            <person name="Medina H.R."/>
            <person name="Miralles-Duran A."/>
            <person name="Miyazaki A."/>
            <person name="Munoz-Torres E."/>
            <person name="Oguiza J.A."/>
            <person name="Ohm R."/>
            <person name="Olmedo M."/>
            <person name="Orejas M."/>
            <person name="Ortiz-Castellanos L."/>
            <person name="Pisabarro A.G."/>
            <person name="Rodriguez-Romero J."/>
            <person name="Ruiz-Herrera J."/>
            <person name="Ruiz-Vazquez R."/>
            <person name="Sanz C."/>
            <person name="Schackwitz W."/>
            <person name="Schmutz J."/>
            <person name="Shahriari M."/>
            <person name="Shelest E."/>
            <person name="Silva-Franco F."/>
            <person name="Soanes D."/>
            <person name="Syed K."/>
            <person name="Tagua V.G."/>
            <person name="Talbot N.J."/>
            <person name="Thon M."/>
            <person name="De vries R.P."/>
            <person name="Wiebenga A."/>
            <person name="Yadav J.S."/>
            <person name="Braun E.L."/>
            <person name="Baker S."/>
            <person name="Garre V."/>
            <person name="Horwitz B."/>
            <person name="Torres-Martinez S."/>
            <person name="Idnurm A."/>
            <person name="Herrera-Estrella A."/>
            <person name="Gabaldon T."/>
            <person name="Grigoriev I.V."/>
        </authorList>
    </citation>
    <scope>NUCLEOTIDE SEQUENCE [LARGE SCALE GENOMIC DNA]</scope>
    <source>
        <strain evidence="2">NRRL 1555(-)</strain>
    </source>
</reference>
<keyword evidence="2" id="KW-1185">Reference proteome</keyword>